<gene>
    <name evidence="4" type="ORF">SAMN05216377_11537</name>
</gene>
<dbReference type="PANTHER" id="PTHR34700">
    <property type="entry name" value="POTASSIUM BINDING PROTEIN KBP"/>
    <property type="match status" value="1"/>
</dbReference>
<feature type="region of interest" description="Disordered" evidence="1">
    <location>
        <begin position="696"/>
        <end position="741"/>
    </location>
</feature>
<protein>
    <submittedName>
        <fullName evidence="4">LysM domain-containing protein</fullName>
    </submittedName>
</protein>
<dbReference type="OrthoDB" id="8444614at2"/>
<organism evidence="4 5">
    <name type="scientific">Pseudonocardia oroxyli</name>
    <dbReference type="NCBI Taxonomy" id="366584"/>
    <lineage>
        <taxon>Bacteria</taxon>
        <taxon>Bacillati</taxon>
        <taxon>Actinomycetota</taxon>
        <taxon>Actinomycetes</taxon>
        <taxon>Pseudonocardiales</taxon>
        <taxon>Pseudonocardiaceae</taxon>
        <taxon>Pseudonocardia</taxon>
    </lineage>
</organism>
<dbReference type="STRING" id="366584.SAMN05216377_11537"/>
<dbReference type="Proteomes" id="UP000198967">
    <property type="component" value="Unassembled WGS sequence"/>
</dbReference>
<dbReference type="EMBL" id="FNBE01000015">
    <property type="protein sequence ID" value="SDG77396.1"/>
    <property type="molecule type" value="Genomic_DNA"/>
</dbReference>
<dbReference type="AlphaFoldDB" id="A0A1G7WZR2"/>
<dbReference type="InterPro" id="IPR036388">
    <property type="entry name" value="WH-like_DNA-bd_sf"/>
</dbReference>
<dbReference type="Gene3D" id="1.25.40.10">
    <property type="entry name" value="Tetratricopeptide repeat domain"/>
    <property type="match status" value="1"/>
</dbReference>
<keyword evidence="2" id="KW-0472">Membrane</keyword>
<dbReference type="RefSeq" id="WP_093088020.1">
    <property type="nucleotide sequence ID" value="NZ_FNBE01000015.1"/>
</dbReference>
<dbReference type="InterPro" id="IPR036779">
    <property type="entry name" value="LysM_dom_sf"/>
</dbReference>
<name>A0A1G7WZR2_PSEOR</name>
<feature type="compositionally biased region" description="Pro residues" evidence="1">
    <location>
        <begin position="284"/>
        <end position="293"/>
    </location>
</feature>
<reference evidence="4 5" key="1">
    <citation type="submission" date="2016-10" db="EMBL/GenBank/DDBJ databases">
        <authorList>
            <person name="de Groot N.N."/>
        </authorList>
    </citation>
    <scope>NUCLEOTIDE SEQUENCE [LARGE SCALE GENOMIC DNA]</scope>
    <source>
        <strain evidence="4 5">CGMCC 4.3143</strain>
    </source>
</reference>
<sequence length="1012" mass="109640">MMTTAYRSARAALAAATLLALVVGIPMALVRFGAAHLPERLPGLDALTVALLHPEDGRMLVGLLILAVWAFWIYLVVTVAMDVVDVLRNGIDVLHQRRVGPRALTGTLILWALTTLTSQPGTATQPVTSPVLIAVQAPSTPDPAVATYVVEPRDTLWDIAFRELGDPLRWREILDLNRDRVQADDARLTDAGHLRPGWVLALPPAQPSGEIAVRPGDSLASIAQDQLGDPHRYPEIFDASRDIVQPDGARLTDPRVIRPGWLLRLPDSADAPSTPEREASPTPSAAPEPPVATPPIEASRPSAEHSAAPPSTEQPAPPTRIPAPPQPAAEPAQDESTPLPLLVGLGGAAATGFLGLLLHLRRRQRRFREYRRQIALPTATDAVVEAPVRRAAIAGPDTELLHSALRLAAAEAPPPNVNGAVSTPDGVVLLGLRGQPAPSAFETTAEGDWLLPTATTAPTTARNGYPALASLGRLDDGSTVFTDLEADGVLHLVGSRHQAGDLLRHITLELGTSEWADDLELIVVGLEPDLTPLGHHKVETFRDLDEALQRFTTILDASAPELDGSDIPAPARRAAGDPSEALVVRVLVVHAVDMYDEQLLHDTCDRLLGRGRTSAVVLTSSTATPLPGPRLSIDQDGVLADIEWAGERVKAEQLSRELGQGLLDILATADEPDQPVPPARGDQPWAQQMTLDGSWEPEPAEIVPDDPPEPFPQRTTKQERRLTRVENDDPDLDDDLAEWGDTETPARPLVAVLGKPAVRAPGGPPPGRAAWQIEVVVYLAFHERGVSREKMATDLWVDGKAASPSGVRRTIAELRPWIGKHPTRPDVEFVPSLSTSGDGRYRLTGHLLDWDLFRRLRKRAQARAAAGRVDDARADYRSALRLVRGPVLSPRRDRGYAWLSNPDQHHDALIPGFVIDTAHELVDLALANDDLEEARWAAEIARMVDPDSTHDNPFLDLMRIAHAEGDTGAMRQYAELLLAERDFEVGEDLPPASFEVFHRLFPNGLGRPVDDE</sequence>
<feature type="transmembrane region" description="Helical" evidence="2">
    <location>
        <begin position="59"/>
        <end position="87"/>
    </location>
</feature>
<dbReference type="Gene3D" id="3.10.350.10">
    <property type="entry name" value="LysM domain"/>
    <property type="match status" value="2"/>
</dbReference>
<dbReference type="PROSITE" id="PS51782">
    <property type="entry name" value="LYSM"/>
    <property type="match status" value="1"/>
</dbReference>
<evidence type="ECO:0000256" key="2">
    <source>
        <dbReference type="SAM" id="Phobius"/>
    </source>
</evidence>
<dbReference type="InterPro" id="IPR018392">
    <property type="entry name" value="LysM"/>
</dbReference>
<accession>A0A1G7WZR2</accession>
<dbReference type="Gene3D" id="1.10.10.10">
    <property type="entry name" value="Winged helix-like DNA-binding domain superfamily/Winged helix DNA-binding domain"/>
    <property type="match status" value="1"/>
</dbReference>
<feature type="compositionally biased region" description="Basic and acidic residues" evidence="1">
    <location>
        <begin position="716"/>
        <end position="727"/>
    </location>
</feature>
<dbReference type="CDD" id="cd00118">
    <property type="entry name" value="LysM"/>
    <property type="match status" value="1"/>
</dbReference>
<feature type="region of interest" description="Disordered" evidence="1">
    <location>
        <begin position="262"/>
        <end position="340"/>
    </location>
</feature>
<dbReference type="PANTHER" id="PTHR34700:SF4">
    <property type="entry name" value="PHAGE-LIKE ELEMENT PBSX PROTEIN XKDP"/>
    <property type="match status" value="1"/>
</dbReference>
<dbReference type="SUPFAM" id="SSF48452">
    <property type="entry name" value="TPR-like"/>
    <property type="match status" value="1"/>
</dbReference>
<feature type="transmembrane region" description="Helical" evidence="2">
    <location>
        <begin position="339"/>
        <end position="360"/>
    </location>
</feature>
<keyword evidence="5" id="KW-1185">Reference proteome</keyword>
<feature type="domain" description="LysM" evidence="3">
    <location>
        <begin position="146"/>
        <end position="202"/>
    </location>
</feature>
<keyword evidence="2" id="KW-0812">Transmembrane</keyword>
<feature type="compositionally biased region" description="Pro residues" evidence="1">
    <location>
        <begin position="315"/>
        <end position="328"/>
    </location>
</feature>
<proteinExistence type="predicted"/>
<evidence type="ECO:0000313" key="4">
    <source>
        <dbReference type="EMBL" id="SDG77396.1"/>
    </source>
</evidence>
<evidence type="ECO:0000256" key="1">
    <source>
        <dbReference type="SAM" id="MobiDB-lite"/>
    </source>
</evidence>
<keyword evidence="2" id="KW-1133">Transmembrane helix</keyword>
<dbReference type="Pfam" id="PF01476">
    <property type="entry name" value="LysM"/>
    <property type="match status" value="1"/>
</dbReference>
<evidence type="ECO:0000259" key="3">
    <source>
        <dbReference type="PROSITE" id="PS51782"/>
    </source>
</evidence>
<feature type="compositionally biased region" description="Acidic residues" evidence="1">
    <location>
        <begin position="728"/>
        <end position="741"/>
    </location>
</feature>
<dbReference type="InterPro" id="IPR011990">
    <property type="entry name" value="TPR-like_helical_dom_sf"/>
</dbReference>
<dbReference type="InterPro" id="IPR052196">
    <property type="entry name" value="Bact_Kbp"/>
</dbReference>
<dbReference type="PRINTS" id="PR01217">
    <property type="entry name" value="PRICHEXTENSN"/>
</dbReference>
<evidence type="ECO:0000313" key="5">
    <source>
        <dbReference type="Proteomes" id="UP000198967"/>
    </source>
</evidence>